<evidence type="ECO:0000313" key="6">
    <source>
        <dbReference type="Proteomes" id="UP000578449"/>
    </source>
</evidence>
<dbReference type="PANTHER" id="PTHR30055:SF209">
    <property type="entry name" value="POSSIBLE TRANSCRIPTIONAL REGULATORY PROTEIN (PROBABLY TETR-FAMILY)"/>
    <property type="match status" value="1"/>
</dbReference>
<protein>
    <submittedName>
        <fullName evidence="5">AcrR family transcriptional regulator</fullName>
    </submittedName>
</protein>
<feature type="DNA-binding region" description="H-T-H motif" evidence="2">
    <location>
        <begin position="69"/>
        <end position="88"/>
    </location>
</feature>
<keyword evidence="6" id="KW-1185">Reference proteome</keyword>
<dbReference type="Pfam" id="PF00440">
    <property type="entry name" value="TetR_N"/>
    <property type="match status" value="1"/>
</dbReference>
<evidence type="ECO:0000313" key="5">
    <source>
        <dbReference type="EMBL" id="MBB5130613.1"/>
    </source>
</evidence>
<evidence type="ECO:0000256" key="1">
    <source>
        <dbReference type="ARBA" id="ARBA00023125"/>
    </source>
</evidence>
<proteinExistence type="predicted"/>
<dbReference type="SUPFAM" id="SSF46689">
    <property type="entry name" value="Homeodomain-like"/>
    <property type="match status" value="1"/>
</dbReference>
<dbReference type="PROSITE" id="PS50977">
    <property type="entry name" value="HTH_TETR_2"/>
    <property type="match status" value="1"/>
</dbReference>
<dbReference type="GO" id="GO:0003700">
    <property type="term" value="F:DNA-binding transcription factor activity"/>
    <property type="evidence" value="ECO:0007669"/>
    <property type="project" value="TreeGrafter"/>
</dbReference>
<dbReference type="InterPro" id="IPR009057">
    <property type="entry name" value="Homeodomain-like_sf"/>
</dbReference>
<comment type="caution">
    <text evidence="5">The sequence shown here is derived from an EMBL/GenBank/DDBJ whole genome shotgun (WGS) entry which is preliminary data.</text>
</comment>
<evidence type="ECO:0000259" key="4">
    <source>
        <dbReference type="PROSITE" id="PS50977"/>
    </source>
</evidence>
<dbReference type="PANTHER" id="PTHR30055">
    <property type="entry name" value="HTH-TYPE TRANSCRIPTIONAL REGULATOR RUTR"/>
    <property type="match status" value="1"/>
</dbReference>
<feature type="region of interest" description="Disordered" evidence="3">
    <location>
        <begin position="1"/>
        <end position="45"/>
    </location>
</feature>
<evidence type="ECO:0000256" key="3">
    <source>
        <dbReference type="SAM" id="MobiDB-lite"/>
    </source>
</evidence>
<dbReference type="InterPro" id="IPR001647">
    <property type="entry name" value="HTH_TetR"/>
</dbReference>
<dbReference type="RefSeq" id="WP_185047474.1">
    <property type="nucleotide sequence ID" value="NZ_BAABIX010000006.1"/>
</dbReference>
<dbReference type="GO" id="GO:0000976">
    <property type="term" value="F:transcription cis-regulatory region binding"/>
    <property type="evidence" value="ECO:0007669"/>
    <property type="project" value="TreeGrafter"/>
</dbReference>
<name>A0A840NY42_9ACTN</name>
<dbReference type="AlphaFoldDB" id="A0A840NY42"/>
<sequence>MSDGASPRAARELPVFEPGSAGRSLPQVKQPPVKQPPVKERADAARNRARVLAAAERIFATRDDPREVTMDEIARAAGVGRATLYRRFPDPASIAVALLDQHEFELQEQILRGPPPLGPGASPGDRLAAFYAAMAELLERHLPLALGAETGKARFATGAYGFWRAHVRVLLAEAGAPDPEAAVDAALAPLSPEVYEYTRHTLGHSKDRITASLTWLARRLTGD</sequence>
<dbReference type="EMBL" id="JACHGN010000001">
    <property type="protein sequence ID" value="MBB5130613.1"/>
    <property type="molecule type" value="Genomic_DNA"/>
</dbReference>
<gene>
    <name evidence="5" type="ORF">HNP84_000301</name>
</gene>
<dbReference type="Gene3D" id="1.10.357.10">
    <property type="entry name" value="Tetracycline Repressor, domain 2"/>
    <property type="match status" value="1"/>
</dbReference>
<accession>A0A840NY42</accession>
<dbReference type="Proteomes" id="UP000578449">
    <property type="component" value="Unassembled WGS sequence"/>
</dbReference>
<dbReference type="InterPro" id="IPR050109">
    <property type="entry name" value="HTH-type_TetR-like_transc_reg"/>
</dbReference>
<keyword evidence="1 2" id="KW-0238">DNA-binding</keyword>
<evidence type="ECO:0000256" key="2">
    <source>
        <dbReference type="PROSITE-ProRule" id="PRU00335"/>
    </source>
</evidence>
<feature type="domain" description="HTH tetR-type" evidence="4">
    <location>
        <begin position="45"/>
        <end position="106"/>
    </location>
</feature>
<organism evidence="5 6">
    <name type="scientific">Thermocatellispora tengchongensis</name>
    <dbReference type="NCBI Taxonomy" id="1073253"/>
    <lineage>
        <taxon>Bacteria</taxon>
        <taxon>Bacillati</taxon>
        <taxon>Actinomycetota</taxon>
        <taxon>Actinomycetes</taxon>
        <taxon>Streptosporangiales</taxon>
        <taxon>Streptosporangiaceae</taxon>
        <taxon>Thermocatellispora</taxon>
    </lineage>
</organism>
<reference evidence="5 6" key="1">
    <citation type="submission" date="2020-08" db="EMBL/GenBank/DDBJ databases">
        <title>Genomic Encyclopedia of Type Strains, Phase IV (KMG-IV): sequencing the most valuable type-strain genomes for metagenomic binning, comparative biology and taxonomic classification.</title>
        <authorList>
            <person name="Goeker M."/>
        </authorList>
    </citation>
    <scope>NUCLEOTIDE SEQUENCE [LARGE SCALE GENOMIC DNA]</scope>
    <source>
        <strain evidence="5 6">DSM 45615</strain>
    </source>
</reference>